<feature type="transmembrane region" description="Helical" evidence="1">
    <location>
        <begin position="74"/>
        <end position="96"/>
    </location>
</feature>
<organism evidence="2 3">
    <name type="scientific">Rhodoplanes serenus</name>
    <dbReference type="NCBI Taxonomy" id="200615"/>
    <lineage>
        <taxon>Bacteria</taxon>
        <taxon>Pseudomonadati</taxon>
        <taxon>Pseudomonadota</taxon>
        <taxon>Alphaproteobacteria</taxon>
        <taxon>Hyphomicrobiales</taxon>
        <taxon>Nitrobacteraceae</taxon>
        <taxon>Rhodoplanes</taxon>
    </lineage>
</organism>
<accession>A0A3S4DCM9</accession>
<name>A0A3S4DCM9_9BRAD</name>
<comment type="caution">
    <text evidence="2">The sequence shown here is derived from an EMBL/GenBank/DDBJ whole genome shotgun (WGS) entry which is preliminary data.</text>
</comment>
<dbReference type="OrthoDB" id="7843623at2"/>
<dbReference type="AlphaFoldDB" id="A0A3S4DCM9"/>
<keyword evidence="3" id="KW-1185">Reference proteome</keyword>
<feature type="transmembrane region" description="Helical" evidence="1">
    <location>
        <begin position="102"/>
        <end position="121"/>
    </location>
</feature>
<evidence type="ECO:0000313" key="2">
    <source>
        <dbReference type="EMBL" id="VCU06975.1"/>
    </source>
</evidence>
<keyword evidence="1" id="KW-0812">Transmembrane</keyword>
<feature type="transmembrane region" description="Helical" evidence="1">
    <location>
        <begin position="32"/>
        <end position="53"/>
    </location>
</feature>
<evidence type="ECO:0000256" key="1">
    <source>
        <dbReference type="SAM" id="Phobius"/>
    </source>
</evidence>
<dbReference type="EMBL" id="UWOC01000005">
    <property type="protein sequence ID" value="VCU06975.1"/>
    <property type="molecule type" value="Genomic_DNA"/>
</dbReference>
<keyword evidence="1" id="KW-0472">Membrane</keyword>
<dbReference type="Proteomes" id="UP000289200">
    <property type="component" value="Unassembled WGS sequence"/>
</dbReference>
<sequence>MKRLPSPAPAGELVEQLAPVQAEDYRPDREGWAWRLVVFLRITAGLAMLKGLYHWSAVCGIGVSADQGFDAQSLSWQTATVFFAVIDLVAAVGLWLATPWGAVVWLTGSVTMIVVQVFFPLIYGLHWIVVAGLVGLIAAYLFFAIQAAREQPN</sequence>
<gene>
    <name evidence="2" type="ORF">RHODGE_RHODGE_00065</name>
</gene>
<feature type="transmembrane region" description="Helical" evidence="1">
    <location>
        <begin position="128"/>
        <end position="148"/>
    </location>
</feature>
<reference evidence="3" key="1">
    <citation type="submission" date="2018-10" db="EMBL/GenBank/DDBJ databases">
        <authorList>
            <person name="Peiro R."/>
            <person name="Begona"/>
            <person name="Cbmso G."/>
            <person name="Lopez M."/>
            <person name="Gonzalez S."/>
            <person name="Sacristan E."/>
            <person name="Castillo E."/>
        </authorList>
    </citation>
    <scope>NUCLEOTIDE SEQUENCE [LARGE SCALE GENOMIC DNA]</scope>
</reference>
<proteinExistence type="predicted"/>
<dbReference type="Pfam" id="PF19660">
    <property type="entry name" value="DUF6163"/>
    <property type="match status" value="1"/>
</dbReference>
<dbReference type="RefSeq" id="WP_129607179.1">
    <property type="nucleotide sequence ID" value="NZ_UWOC01000005.1"/>
</dbReference>
<evidence type="ECO:0008006" key="4">
    <source>
        <dbReference type="Google" id="ProtNLM"/>
    </source>
</evidence>
<protein>
    <recommendedName>
        <fullName evidence="4">DoxX family protein</fullName>
    </recommendedName>
</protein>
<evidence type="ECO:0000313" key="3">
    <source>
        <dbReference type="Proteomes" id="UP000289200"/>
    </source>
</evidence>
<dbReference type="InterPro" id="IPR046161">
    <property type="entry name" value="DUF6163"/>
</dbReference>
<keyword evidence="1" id="KW-1133">Transmembrane helix</keyword>